<evidence type="ECO:0000256" key="1">
    <source>
        <dbReference type="SAM" id="MobiDB-lite"/>
    </source>
</evidence>
<dbReference type="Proteomes" id="UP000007842">
    <property type="component" value="Chromosome"/>
</dbReference>
<dbReference type="KEGG" id="scy:SCATT_53670"/>
<sequence length="199" mass="21079">MIRVRQTRRVPGDELAEAAAGQRRRAIGVPGQPHRPVRVVLGERDQPHPGRRRRAVTGRHHRDADPGGHQADDGGHLPALGGHRRGDAGPVEDLAGDLAQPQGAPHDDQPLVGQFGQTDLGAAGQRMAGRHRQPQRLVAQWQPADAPVGRARTGHGGVHGALQQQPRQVLRGLGMQGEPGVGHLALVAADEPGDQPTAQ</sequence>
<dbReference type="PATRIC" id="fig|1003195.29.peg.5353"/>
<dbReference type="AlphaFoldDB" id="G8X3Y3"/>
<reference evidence="3" key="1">
    <citation type="submission" date="2011-12" db="EMBL/GenBank/DDBJ databases">
        <title>Complete genome sequence of Streptomyces cattleya strain DSM 46488.</title>
        <authorList>
            <person name="Ou H.-Y."/>
            <person name="Li P."/>
            <person name="Zhao C."/>
            <person name="O'Hagan D."/>
            <person name="Deng Z."/>
        </authorList>
    </citation>
    <scope>NUCLEOTIDE SEQUENCE [LARGE SCALE GENOMIC DNA]</scope>
    <source>
        <strain evidence="3">ATCC 35852 / DSM 46488 / JCM 4925 / NBRC 14057 / NRRL 8057</strain>
    </source>
</reference>
<organism evidence="2 3">
    <name type="scientific">Streptantibioticus cattleyicolor (strain ATCC 35852 / DSM 46488 / JCM 4925 / NBRC 14057 / NRRL 8057)</name>
    <name type="common">Streptomyces cattleya</name>
    <dbReference type="NCBI Taxonomy" id="1003195"/>
    <lineage>
        <taxon>Bacteria</taxon>
        <taxon>Bacillati</taxon>
        <taxon>Actinomycetota</taxon>
        <taxon>Actinomycetes</taxon>
        <taxon>Kitasatosporales</taxon>
        <taxon>Streptomycetaceae</taxon>
        <taxon>Streptantibioticus</taxon>
    </lineage>
</organism>
<dbReference type="HOGENOM" id="CLU_1371516_0_0_11"/>
<feature type="region of interest" description="Disordered" evidence="1">
    <location>
        <begin position="1"/>
        <end position="108"/>
    </location>
</feature>
<accession>G8X3Y3</accession>
<keyword evidence="3" id="KW-1185">Reference proteome</keyword>
<proteinExistence type="predicted"/>
<name>G8X3Y3_STREN</name>
<evidence type="ECO:0000313" key="3">
    <source>
        <dbReference type="Proteomes" id="UP000007842"/>
    </source>
</evidence>
<evidence type="ECO:0000313" key="2">
    <source>
        <dbReference type="EMBL" id="AEW97738.1"/>
    </source>
</evidence>
<dbReference type="STRING" id="1003195.SCATT_53670"/>
<protein>
    <submittedName>
        <fullName evidence="2">Uncharacterized protein</fullName>
    </submittedName>
</protein>
<feature type="compositionally biased region" description="Basic residues" evidence="1">
    <location>
        <begin position="49"/>
        <end position="61"/>
    </location>
</feature>
<dbReference type="EMBL" id="CP003219">
    <property type="protein sequence ID" value="AEW97738.1"/>
    <property type="molecule type" value="Genomic_DNA"/>
</dbReference>
<gene>
    <name evidence="2" type="ordered locus">SCATT_53670</name>
</gene>
<feature type="compositionally biased region" description="Basic and acidic residues" evidence="1">
    <location>
        <begin position="62"/>
        <end position="75"/>
    </location>
</feature>